<feature type="transmembrane region" description="Helical" evidence="15">
    <location>
        <begin position="12"/>
        <end position="28"/>
    </location>
</feature>
<evidence type="ECO:0000256" key="10">
    <source>
        <dbReference type="ARBA" id="ARBA00023136"/>
    </source>
</evidence>
<dbReference type="PANTHER" id="PTHR45628:SF2">
    <property type="entry name" value="VOLTAGE-DEPENDENT L-TYPE CALCIUM CHANNEL SUBUNIT ALPHA-1F"/>
    <property type="match status" value="1"/>
</dbReference>
<comment type="similarity">
    <text evidence="14">Belongs to the calcium channel alpha-1 subunit (TC 1.A.1.11) family.</text>
</comment>
<gene>
    <name evidence="17" type="ORF">GSONMT00057023001</name>
</gene>
<dbReference type="FunFam" id="1.10.287.70:FF:000007">
    <property type="entry name" value="Voltage-dependent L-type calcium channel subunit alpha"/>
    <property type="match status" value="1"/>
</dbReference>
<dbReference type="InterPro" id="IPR002077">
    <property type="entry name" value="VDCCAlpha1"/>
</dbReference>
<evidence type="ECO:0000256" key="11">
    <source>
        <dbReference type="ARBA" id="ARBA00023303"/>
    </source>
</evidence>
<dbReference type="Gene3D" id="6.10.250.2500">
    <property type="match status" value="1"/>
</dbReference>
<dbReference type="AlphaFoldDB" id="A0A060WVR6"/>
<dbReference type="GO" id="GO:0098703">
    <property type="term" value="P:calcium ion import across plasma membrane"/>
    <property type="evidence" value="ECO:0007669"/>
    <property type="project" value="TreeGrafter"/>
</dbReference>
<keyword evidence="9" id="KW-0406">Ion transport</keyword>
<sequence>MHPSAYIRSGWNLLDFVIVVVGLFSVVAEGTADHKPGDSHHAAGKPGGLDVKALRAFRVLRPLRLVSGVPSLQIVLNSIMKAMVPLLHIGLLVMFVIIIYAIIGLELFLGRMHKTCFYVGTELNVDDDPTPCAFAGNGRECVGNGTECRGPWEGPNGGITNFDNIFFAMLTVFQCITMEGWTDVLYWMNDAIGFEMPWVYFVSLVIFGSFFVLNLVLGVLSGEFSKEREKAVARGELQDAQNKKQMEEDMCGYMDWLIEAEDVDEEGNKRAAVAKKKMMKKFGWYKHSEDGGMITCHPLLTVTVCVFVLIDSL</sequence>
<protein>
    <recommendedName>
        <fullName evidence="16">Ion transport domain-containing protein</fullName>
    </recommendedName>
</protein>
<accession>A0A060WVR6</accession>
<reference evidence="17" key="2">
    <citation type="submission" date="2014-03" db="EMBL/GenBank/DDBJ databases">
        <authorList>
            <person name="Genoscope - CEA"/>
        </authorList>
    </citation>
    <scope>NUCLEOTIDE SEQUENCE</scope>
</reference>
<evidence type="ECO:0000256" key="8">
    <source>
        <dbReference type="ARBA" id="ARBA00022989"/>
    </source>
</evidence>
<dbReference type="Proteomes" id="UP000193380">
    <property type="component" value="Unassembled WGS sequence"/>
</dbReference>
<evidence type="ECO:0000256" key="6">
    <source>
        <dbReference type="ARBA" id="ARBA00022837"/>
    </source>
</evidence>
<dbReference type="PANTHER" id="PTHR45628">
    <property type="entry name" value="VOLTAGE-DEPENDENT CALCIUM CHANNEL TYPE A SUBUNIT ALPHA-1"/>
    <property type="match status" value="1"/>
</dbReference>
<evidence type="ECO:0000256" key="15">
    <source>
        <dbReference type="SAM" id="Phobius"/>
    </source>
</evidence>
<comment type="subcellular location">
    <subcellularLocation>
        <location evidence="1 14">Membrane</location>
        <topology evidence="1 14">Multi-pass membrane protein</topology>
    </subcellularLocation>
</comment>
<keyword evidence="5 15" id="KW-0812">Transmembrane</keyword>
<keyword evidence="4 14" id="KW-0107">Calcium channel</keyword>
<dbReference type="PRINTS" id="PR00167">
    <property type="entry name" value="CACHANNEL"/>
</dbReference>
<feature type="transmembrane region" description="Helical" evidence="15">
    <location>
        <begin position="86"/>
        <end position="109"/>
    </location>
</feature>
<keyword evidence="12" id="KW-0479">Metal-binding</keyword>
<dbReference type="SUPFAM" id="SSF81324">
    <property type="entry name" value="Voltage-gated potassium channels"/>
    <property type="match status" value="1"/>
</dbReference>
<evidence type="ECO:0000313" key="18">
    <source>
        <dbReference type="Proteomes" id="UP000193380"/>
    </source>
</evidence>
<evidence type="ECO:0000256" key="13">
    <source>
        <dbReference type="PIRSR" id="PIRSR602077-3"/>
    </source>
</evidence>
<dbReference type="GO" id="GO:0008331">
    <property type="term" value="F:high voltage-gated calcium channel activity"/>
    <property type="evidence" value="ECO:0007669"/>
    <property type="project" value="TreeGrafter"/>
</dbReference>
<evidence type="ECO:0000256" key="7">
    <source>
        <dbReference type="ARBA" id="ARBA00022882"/>
    </source>
</evidence>
<evidence type="ECO:0000313" key="17">
    <source>
        <dbReference type="EMBL" id="CDQ69154.1"/>
    </source>
</evidence>
<organism evidence="17 18">
    <name type="scientific">Oncorhynchus mykiss</name>
    <name type="common">Rainbow trout</name>
    <name type="synonym">Salmo gairdneri</name>
    <dbReference type="NCBI Taxonomy" id="8022"/>
    <lineage>
        <taxon>Eukaryota</taxon>
        <taxon>Metazoa</taxon>
        <taxon>Chordata</taxon>
        <taxon>Craniata</taxon>
        <taxon>Vertebrata</taxon>
        <taxon>Euteleostomi</taxon>
        <taxon>Actinopterygii</taxon>
        <taxon>Neopterygii</taxon>
        <taxon>Teleostei</taxon>
        <taxon>Protacanthopterygii</taxon>
        <taxon>Salmoniformes</taxon>
        <taxon>Salmonidae</taxon>
        <taxon>Salmoninae</taxon>
        <taxon>Oncorhynchus</taxon>
    </lineage>
</organism>
<dbReference type="InterPro" id="IPR027359">
    <property type="entry name" value="Volt_channel_dom_sf"/>
</dbReference>
<dbReference type="STRING" id="8022.A0A060WVR6"/>
<evidence type="ECO:0000256" key="1">
    <source>
        <dbReference type="ARBA" id="ARBA00004141"/>
    </source>
</evidence>
<keyword evidence="13" id="KW-0325">Glycoprotein</keyword>
<dbReference type="GO" id="GO:0046872">
    <property type="term" value="F:metal ion binding"/>
    <property type="evidence" value="ECO:0007669"/>
    <property type="project" value="UniProtKB-KW"/>
</dbReference>
<dbReference type="Pfam" id="PF00520">
    <property type="entry name" value="Ion_trans"/>
    <property type="match status" value="1"/>
</dbReference>
<proteinExistence type="inferred from homology"/>
<keyword evidence="6 12" id="KW-0106">Calcium</keyword>
<evidence type="ECO:0000256" key="12">
    <source>
        <dbReference type="PIRSR" id="PIRSR602077-1"/>
    </source>
</evidence>
<keyword evidence="8 15" id="KW-1133">Transmembrane helix</keyword>
<keyword evidence="10 15" id="KW-0472">Membrane</keyword>
<dbReference type="Gene3D" id="1.20.120.350">
    <property type="entry name" value="Voltage-gated potassium channels. Chain C"/>
    <property type="match status" value="1"/>
</dbReference>
<feature type="binding site" evidence="12">
    <location>
        <position position="179"/>
    </location>
    <ligand>
        <name>Ca(2+)</name>
        <dbReference type="ChEBI" id="CHEBI:29108"/>
    </ligand>
</feature>
<evidence type="ECO:0000256" key="2">
    <source>
        <dbReference type="ARBA" id="ARBA00022448"/>
    </source>
</evidence>
<evidence type="ECO:0000259" key="16">
    <source>
        <dbReference type="Pfam" id="PF00520"/>
    </source>
</evidence>
<evidence type="ECO:0000256" key="4">
    <source>
        <dbReference type="ARBA" id="ARBA00022673"/>
    </source>
</evidence>
<evidence type="ECO:0000256" key="9">
    <source>
        <dbReference type="ARBA" id="ARBA00023065"/>
    </source>
</evidence>
<evidence type="ECO:0000256" key="3">
    <source>
        <dbReference type="ARBA" id="ARBA00022568"/>
    </source>
</evidence>
<feature type="transmembrane region" description="Helical" evidence="15">
    <location>
        <begin position="198"/>
        <end position="220"/>
    </location>
</feature>
<dbReference type="GO" id="GO:0005891">
    <property type="term" value="C:voltage-gated calcium channel complex"/>
    <property type="evidence" value="ECO:0007669"/>
    <property type="project" value="InterPro"/>
</dbReference>
<name>A0A060WVR6_ONCMY</name>
<keyword evidence="2" id="KW-0813">Transport</keyword>
<reference evidence="17" key="1">
    <citation type="journal article" date="2014" name="Nat. Commun.">
        <title>The rainbow trout genome provides novel insights into evolution after whole-genome duplication in vertebrates.</title>
        <authorList>
            <person name="Berthelot C."/>
            <person name="Brunet F."/>
            <person name="Chalopin D."/>
            <person name="Juanchich A."/>
            <person name="Bernard M."/>
            <person name="Noel B."/>
            <person name="Bento P."/>
            <person name="Da Silva C."/>
            <person name="Labadie K."/>
            <person name="Alberti A."/>
            <person name="Aury J.M."/>
            <person name="Louis A."/>
            <person name="Dehais P."/>
            <person name="Bardou P."/>
            <person name="Montfort J."/>
            <person name="Klopp C."/>
            <person name="Cabau C."/>
            <person name="Gaspin C."/>
            <person name="Thorgaard G.H."/>
            <person name="Boussaha M."/>
            <person name="Quillet E."/>
            <person name="Guyomard R."/>
            <person name="Galiana D."/>
            <person name="Bobe J."/>
            <person name="Volff J.N."/>
            <person name="Genet C."/>
            <person name="Wincker P."/>
            <person name="Jaillon O."/>
            <person name="Roest Crollius H."/>
            <person name="Guiguen Y."/>
        </authorList>
    </citation>
    <scope>NUCLEOTIDE SEQUENCE [LARGE SCALE GENOMIC DNA]</scope>
</reference>
<dbReference type="Gene3D" id="1.10.287.70">
    <property type="match status" value="1"/>
</dbReference>
<feature type="glycosylation site" description="N-linked (GlcNAc...) asparagine" evidence="13">
    <location>
        <position position="144"/>
    </location>
</feature>
<evidence type="ECO:0000256" key="14">
    <source>
        <dbReference type="RuleBase" id="RU003808"/>
    </source>
</evidence>
<feature type="transmembrane region" description="Helical" evidence="15">
    <location>
        <begin position="165"/>
        <end position="186"/>
    </location>
</feature>
<dbReference type="PaxDb" id="8022-A0A060WVR6"/>
<keyword evidence="11" id="KW-0407">Ion channel</keyword>
<feature type="domain" description="Ion transport" evidence="16">
    <location>
        <begin position="4"/>
        <end position="231"/>
    </location>
</feature>
<dbReference type="InterPro" id="IPR005821">
    <property type="entry name" value="Ion_trans_dom"/>
</dbReference>
<keyword evidence="3 14" id="KW-0109">Calcium transport</keyword>
<dbReference type="InterPro" id="IPR050599">
    <property type="entry name" value="VDCC_alpha-1_subunit"/>
</dbReference>
<dbReference type="EMBL" id="FR904656">
    <property type="protein sequence ID" value="CDQ69154.1"/>
    <property type="molecule type" value="Genomic_DNA"/>
</dbReference>
<keyword evidence="7 14" id="KW-0851">Voltage-gated channel</keyword>
<evidence type="ECO:0000256" key="5">
    <source>
        <dbReference type="ARBA" id="ARBA00022692"/>
    </source>
</evidence>